<dbReference type="AlphaFoldDB" id="T0R0X4"/>
<keyword evidence="3" id="KW-1185">Reference proteome</keyword>
<gene>
    <name evidence="2" type="ORF">SDRG_16493</name>
</gene>
<dbReference type="RefSeq" id="XP_008620929.1">
    <property type="nucleotide sequence ID" value="XM_008622707.1"/>
</dbReference>
<keyword evidence="1" id="KW-1133">Transmembrane helix</keyword>
<dbReference type="VEuPathDB" id="FungiDB:SDRG_16493"/>
<organism evidence="2 3">
    <name type="scientific">Saprolegnia diclina (strain VS20)</name>
    <dbReference type="NCBI Taxonomy" id="1156394"/>
    <lineage>
        <taxon>Eukaryota</taxon>
        <taxon>Sar</taxon>
        <taxon>Stramenopiles</taxon>
        <taxon>Oomycota</taxon>
        <taxon>Saprolegniomycetes</taxon>
        <taxon>Saprolegniales</taxon>
        <taxon>Saprolegniaceae</taxon>
        <taxon>Saprolegnia</taxon>
    </lineage>
</organism>
<feature type="transmembrane region" description="Helical" evidence="1">
    <location>
        <begin position="400"/>
        <end position="425"/>
    </location>
</feature>
<name>T0R0X4_SAPDV</name>
<reference evidence="2 3" key="1">
    <citation type="submission" date="2012-04" db="EMBL/GenBank/DDBJ databases">
        <title>The Genome Sequence of Saprolegnia declina VS20.</title>
        <authorList>
            <consortium name="The Broad Institute Genome Sequencing Platform"/>
            <person name="Russ C."/>
            <person name="Nusbaum C."/>
            <person name="Tyler B."/>
            <person name="van West P."/>
            <person name="Dieguez-Uribeondo J."/>
            <person name="de Bruijn I."/>
            <person name="Tripathy S."/>
            <person name="Jiang R."/>
            <person name="Young S.K."/>
            <person name="Zeng Q."/>
            <person name="Gargeya S."/>
            <person name="Fitzgerald M."/>
            <person name="Haas B."/>
            <person name="Abouelleil A."/>
            <person name="Alvarado L."/>
            <person name="Arachchi H.M."/>
            <person name="Berlin A."/>
            <person name="Chapman S.B."/>
            <person name="Goldberg J."/>
            <person name="Griggs A."/>
            <person name="Gujja S."/>
            <person name="Hansen M."/>
            <person name="Howarth C."/>
            <person name="Imamovic A."/>
            <person name="Larimer J."/>
            <person name="McCowen C."/>
            <person name="Montmayeur A."/>
            <person name="Murphy C."/>
            <person name="Neiman D."/>
            <person name="Pearson M."/>
            <person name="Priest M."/>
            <person name="Roberts A."/>
            <person name="Saif S."/>
            <person name="Shea T."/>
            <person name="Sisk P."/>
            <person name="Sykes S."/>
            <person name="Wortman J."/>
            <person name="Nusbaum C."/>
            <person name="Birren B."/>
        </authorList>
    </citation>
    <scope>NUCLEOTIDE SEQUENCE [LARGE SCALE GENOMIC DNA]</scope>
    <source>
        <strain evidence="2 3">VS20</strain>
    </source>
</reference>
<dbReference type="GeneID" id="19957220"/>
<dbReference type="Proteomes" id="UP000030762">
    <property type="component" value="Unassembled WGS sequence"/>
</dbReference>
<feature type="transmembrane region" description="Helical" evidence="1">
    <location>
        <begin position="494"/>
        <end position="519"/>
    </location>
</feature>
<evidence type="ECO:0000313" key="2">
    <source>
        <dbReference type="EMBL" id="EQC25638.1"/>
    </source>
</evidence>
<evidence type="ECO:0000313" key="3">
    <source>
        <dbReference type="Proteomes" id="UP000030762"/>
    </source>
</evidence>
<evidence type="ECO:0000256" key="1">
    <source>
        <dbReference type="SAM" id="Phobius"/>
    </source>
</evidence>
<protein>
    <submittedName>
        <fullName evidence="2">Uncharacterized protein</fullName>
    </submittedName>
</protein>
<dbReference type="OrthoDB" id="162496at2759"/>
<sequence>MYDHPRPLLPRRSLLRVHTASRKARGPSVTDLPRRCTRRSSCVRGVQFDWLLRLLDMCLNVYPLVSFLATSSLVDNLLMRQASFMDDIVHGVYNLTPLLPVDVKIQSILQQGHAGQSKRIGVRDASLAFPGGNHSLSWCMRVNISLGVQYHTMYNHDGVSRRLLRFVHTNLPPSCVGWTVAPGGSHDAPRLHVVDDARSGYGTSYLHCTDQRYYIPPLGQATNVSQFRFRAGYIVAQQRDAGGDLSVETHISQCKAEKIGDSLVYKVSPAIEGDDTEDVNILFGQKSRLLTLLDYAGQMIVLSVLLFEATRASVPSVTRVPTQSFAWYATAIPWLSRDHVSFIEFMDVGHSVMSLSQLWLANPWYLMGNCMYAIGTTHETQTLVEIFFWQFLIRRHVTDLIYAVLYSVRQAWVSVFFWTTCRAAIRRLKVPRWLRTNVCAMEAYVSCRSTIVAFMLACLGTGFLRGSLILTQRLNVVDMGSGMAEAPVWSSQDMTTLLICHGFAIALGGSFGVCICQLLRWRCPGHERNSFVRAVQQHRVVAGFDIAHLLGGSRSLNMGGRCVLLLPLADLYHVYASVNVLQSTCMRPLPRNLPRGNAIECATDAAGVTLRWSDSGLHVPALAELQVDATGYIYCAVV</sequence>
<accession>T0R0X4</accession>
<feature type="transmembrane region" description="Helical" evidence="1">
    <location>
        <begin position="451"/>
        <end position="474"/>
    </location>
</feature>
<proteinExistence type="predicted"/>
<keyword evidence="1" id="KW-0472">Membrane</keyword>
<dbReference type="EMBL" id="JH767263">
    <property type="protein sequence ID" value="EQC25638.1"/>
    <property type="molecule type" value="Genomic_DNA"/>
</dbReference>
<keyword evidence="1" id="KW-0812">Transmembrane</keyword>
<dbReference type="InParanoid" id="T0R0X4"/>